<keyword evidence="4" id="KW-1185">Reference proteome</keyword>
<dbReference type="PRINTS" id="PR00837">
    <property type="entry name" value="V5TPXLIKE"/>
</dbReference>
<feature type="chain" id="PRO_5040335976" evidence="1">
    <location>
        <begin position="18"/>
        <end position="194"/>
    </location>
</feature>
<feature type="domain" description="SCP" evidence="2">
    <location>
        <begin position="37"/>
        <end position="173"/>
    </location>
</feature>
<dbReference type="PANTHER" id="PTHR10334">
    <property type="entry name" value="CYSTEINE-RICH SECRETORY PROTEIN-RELATED"/>
    <property type="match status" value="1"/>
</dbReference>
<reference evidence="3" key="1">
    <citation type="journal article" date="2021" name="Nat. Commun.">
        <title>Genetic determinants of endophytism in the Arabidopsis root mycobiome.</title>
        <authorList>
            <person name="Mesny F."/>
            <person name="Miyauchi S."/>
            <person name="Thiergart T."/>
            <person name="Pickel B."/>
            <person name="Atanasova L."/>
            <person name="Karlsson M."/>
            <person name="Huettel B."/>
            <person name="Barry K.W."/>
            <person name="Haridas S."/>
            <person name="Chen C."/>
            <person name="Bauer D."/>
            <person name="Andreopoulos W."/>
            <person name="Pangilinan J."/>
            <person name="LaButti K."/>
            <person name="Riley R."/>
            <person name="Lipzen A."/>
            <person name="Clum A."/>
            <person name="Drula E."/>
            <person name="Henrissat B."/>
            <person name="Kohler A."/>
            <person name="Grigoriev I.V."/>
            <person name="Martin F.M."/>
            <person name="Hacquard S."/>
        </authorList>
    </citation>
    <scope>NUCLEOTIDE SEQUENCE</scope>
    <source>
        <strain evidence="3">MPI-CAGE-CH-0243</strain>
    </source>
</reference>
<evidence type="ECO:0000256" key="1">
    <source>
        <dbReference type="SAM" id="SignalP"/>
    </source>
</evidence>
<organism evidence="3 4">
    <name type="scientific">Dendryphion nanum</name>
    <dbReference type="NCBI Taxonomy" id="256645"/>
    <lineage>
        <taxon>Eukaryota</taxon>
        <taxon>Fungi</taxon>
        <taxon>Dikarya</taxon>
        <taxon>Ascomycota</taxon>
        <taxon>Pezizomycotina</taxon>
        <taxon>Dothideomycetes</taxon>
        <taxon>Pleosporomycetidae</taxon>
        <taxon>Pleosporales</taxon>
        <taxon>Torulaceae</taxon>
        <taxon>Dendryphion</taxon>
    </lineage>
</organism>
<sequence>MKISSLLAILAAGFTFAAPSQLEVRDDPDVPKHTDAEFIKIIMDAHWYWRRIHCAQDLKWDPELAEAAFKSVNACTNMPQHDRAGSNLSSARPSPNKREGWLEFARTVVHGWHEEELKYPYDNPHWHAAWGHFTQLVWRDTSRIGCALSHCPDDRPWPARVYCFYENPGNNLAYDFKDEVWPMVCGDPSGPRPQ</sequence>
<dbReference type="SMART" id="SM00198">
    <property type="entry name" value="SCP"/>
    <property type="match status" value="1"/>
</dbReference>
<name>A0A9P9E7W3_9PLEO</name>
<dbReference type="EMBL" id="JAGMWT010000003">
    <property type="protein sequence ID" value="KAH7132239.1"/>
    <property type="molecule type" value="Genomic_DNA"/>
</dbReference>
<comment type="caution">
    <text evidence="3">The sequence shown here is derived from an EMBL/GenBank/DDBJ whole genome shotgun (WGS) entry which is preliminary data.</text>
</comment>
<dbReference type="PROSITE" id="PS01009">
    <property type="entry name" value="CRISP_1"/>
    <property type="match status" value="1"/>
</dbReference>
<keyword evidence="1" id="KW-0732">Signal</keyword>
<dbReference type="InterPro" id="IPR001283">
    <property type="entry name" value="CRISP-related"/>
</dbReference>
<gene>
    <name evidence="3" type="ORF">B0J11DRAFT_427193</name>
</gene>
<dbReference type="Pfam" id="PF00188">
    <property type="entry name" value="CAP"/>
    <property type="match status" value="1"/>
</dbReference>
<dbReference type="AlphaFoldDB" id="A0A9P9E7W3"/>
<evidence type="ECO:0000313" key="3">
    <source>
        <dbReference type="EMBL" id="KAH7132239.1"/>
    </source>
</evidence>
<dbReference type="InterPro" id="IPR035940">
    <property type="entry name" value="CAP_sf"/>
</dbReference>
<accession>A0A9P9E7W3</accession>
<feature type="signal peptide" evidence="1">
    <location>
        <begin position="1"/>
        <end position="17"/>
    </location>
</feature>
<dbReference type="Gene3D" id="3.40.33.10">
    <property type="entry name" value="CAP"/>
    <property type="match status" value="1"/>
</dbReference>
<dbReference type="Proteomes" id="UP000700596">
    <property type="component" value="Unassembled WGS sequence"/>
</dbReference>
<evidence type="ECO:0000313" key="4">
    <source>
        <dbReference type="Proteomes" id="UP000700596"/>
    </source>
</evidence>
<dbReference type="SUPFAM" id="SSF55797">
    <property type="entry name" value="PR-1-like"/>
    <property type="match status" value="1"/>
</dbReference>
<dbReference type="OrthoDB" id="337038at2759"/>
<dbReference type="InterPro" id="IPR014044">
    <property type="entry name" value="CAP_dom"/>
</dbReference>
<evidence type="ECO:0000259" key="2">
    <source>
        <dbReference type="SMART" id="SM00198"/>
    </source>
</evidence>
<protein>
    <submittedName>
        <fullName evidence="3">CAP domain-containing protein</fullName>
    </submittedName>
</protein>
<dbReference type="GO" id="GO:0005576">
    <property type="term" value="C:extracellular region"/>
    <property type="evidence" value="ECO:0007669"/>
    <property type="project" value="InterPro"/>
</dbReference>
<dbReference type="InterPro" id="IPR018244">
    <property type="entry name" value="Allrgn_V5/Tpx1_CS"/>
</dbReference>
<proteinExistence type="predicted"/>